<keyword evidence="3" id="KW-1185">Reference proteome</keyword>
<reference evidence="2 3" key="1">
    <citation type="journal article" date="2018" name="Nat. Ecol. Evol.">
        <title>Genomic signatures of mitonuclear coevolution across populations of Tigriopus californicus.</title>
        <authorList>
            <person name="Barreto F.S."/>
            <person name="Watson E.T."/>
            <person name="Lima T.G."/>
            <person name="Willett C.S."/>
            <person name="Edmands S."/>
            <person name="Li W."/>
            <person name="Burton R.S."/>
        </authorList>
    </citation>
    <scope>NUCLEOTIDE SEQUENCE [LARGE SCALE GENOMIC DNA]</scope>
    <source>
        <strain evidence="2 3">San Diego</strain>
    </source>
</reference>
<comment type="caution">
    <text evidence="2">The sequence shown here is derived from an EMBL/GenBank/DDBJ whole genome shotgun (WGS) entry which is preliminary data.</text>
</comment>
<protein>
    <recommendedName>
        <fullName evidence="4">G-protein coupled receptors family 1 profile domain-containing protein</fullName>
    </recommendedName>
</protein>
<dbReference type="PANTHER" id="PTHR46641:SF2">
    <property type="entry name" value="FMRFAMIDE RECEPTOR"/>
    <property type="match status" value="1"/>
</dbReference>
<gene>
    <name evidence="2" type="ORF">TCAL_01158</name>
</gene>
<evidence type="ECO:0000313" key="2">
    <source>
        <dbReference type="EMBL" id="TRY72658.1"/>
    </source>
</evidence>
<dbReference type="Gene3D" id="1.20.1070.10">
    <property type="entry name" value="Rhodopsin 7-helix transmembrane proteins"/>
    <property type="match status" value="1"/>
</dbReference>
<feature type="transmembrane region" description="Helical" evidence="1">
    <location>
        <begin position="31"/>
        <end position="52"/>
    </location>
</feature>
<dbReference type="AlphaFoldDB" id="A0A553P4P5"/>
<dbReference type="PANTHER" id="PTHR46641">
    <property type="entry name" value="FMRFAMIDE RECEPTOR-RELATED"/>
    <property type="match status" value="1"/>
</dbReference>
<accession>A0A553P4P5</accession>
<keyword evidence="1" id="KW-1133">Transmembrane helix</keyword>
<feature type="transmembrane region" description="Helical" evidence="1">
    <location>
        <begin position="64"/>
        <end position="83"/>
    </location>
</feature>
<keyword evidence="1" id="KW-0812">Transmembrane</keyword>
<dbReference type="InterPro" id="IPR052954">
    <property type="entry name" value="GPCR-Ligand_Int"/>
</dbReference>
<dbReference type="STRING" id="6832.A0A553P4P5"/>
<name>A0A553P4P5_TIGCA</name>
<evidence type="ECO:0000256" key="1">
    <source>
        <dbReference type="SAM" id="Phobius"/>
    </source>
</evidence>
<dbReference type="SUPFAM" id="SSF81321">
    <property type="entry name" value="Family A G protein-coupled receptor-like"/>
    <property type="match status" value="1"/>
</dbReference>
<dbReference type="EMBL" id="VCGU01000008">
    <property type="protein sequence ID" value="TRY72658.1"/>
    <property type="molecule type" value="Genomic_DNA"/>
</dbReference>
<evidence type="ECO:0008006" key="4">
    <source>
        <dbReference type="Google" id="ProtNLM"/>
    </source>
</evidence>
<proteinExistence type="predicted"/>
<keyword evidence="1" id="KW-0472">Membrane</keyword>
<dbReference type="Proteomes" id="UP000318571">
    <property type="component" value="Chromosome 7"/>
</dbReference>
<organism evidence="2 3">
    <name type="scientific">Tigriopus californicus</name>
    <name type="common">Marine copepod</name>
    <dbReference type="NCBI Taxonomy" id="6832"/>
    <lineage>
        <taxon>Eukaryota</taxon>
        <taxon>Metazoa</taxon>
        <taxon>Ecdysozoa</taxon>
        <taxon>Arthropoda</taxon>
        <taxon>Crustacea</taxon>
        <taxon>Multicrustacea</taxon>
        <taxon>Hexanauplia</taxon>
        <taxon>Copepoda</taxon>
        <taxon>Harpacticoida</taxon>
        <taxon>Harpacticidae</taxon>
        <taxon>Tigriopus</taxon>
    </lineage>
</organism>
<feature type="transmembrane region" description="Helical" evidence="1">
    <location>
        <begin position="95"/>
        <end position="117"/>
    </location>
</feature>
<sequence>MNESFHVNSSSSPTPAWTEEASSFDFVFEGVTLSTVTLLGLAANFLAIVVLLRPRMRSSFHTLLVALAFFDVLYLMMSQMIFGFPGLSRYYENRIYPLILPFCYGCAHIGRVGSVYLTMSVTIESHKIQASQLEYTSTALRGLYSLDLL</sequence>
<evidence type="ECO:0000313" key="3">
    <source>
        <dbReference type="Proteomes" id="UP000318571"/>
    </source>
</evidence>
<dbReference type="OMA" id="YPATNIF"/>